<organism evidence="6 7">
    <name type="scientific">Pseudonocardia aurantiaca</name>
    <dbReference type="NCBI Taxonomy" id="75290"/>
    <lineage>
        <taxon>Bacteria</taxon>
        <taxon>Bacillati</taxon>
        <taxon>Actinomycetota</taxon>
        <taxon>Actinomycetes</taxon>
        <taxon>Pseudonocardiales</taxon>
        <taxon>Pseudonocardiaceae</taxon>
        <taxon>Pseudonocardia</taxon>
    </lineage>
</organism>
<dbReference type="InterPro" id="IPR001633">
    <property type="entry name" value="EAL_dom"/>
</dbReference>
<dbReference type="PROSITE" id="PS50887">
    <property type="entry name" value="GGDEF"/>
    <property type="match status" value="1"/>
</dbReference>
<dbReference type="Proteomes" id="UP001597145">
    <property type="component" value="Unassembled WGS sequence"/>
</dbReference>
<comment type="caution">
    <text evidence="6">The sequence shown here is derived from an EMBL/GenBank/DDBJ whole genome shotgun (WGS) entry which is preliminary data.</text>
</comment>
<dbReference type="Gene3D" id="3.30.70.270">
    <property type="match status" value="1"/>
</dbReference>
<dbReference type="EMBL" id="JBHUCP010000009">
    <property type="protein sequence ID" value="MFD1530764.1"/>
    <property type="molecule type" value="Genomic_DNA"/>
</dbReference>
<evidence type="ECO:0000256" key="1">
    <source>
        <dbReference type="SAM" id="MobiDB-lite"/>
    </source>
</evidence>
<dbReference type="SMART" id="SM00091">
    <property type="entry name" value="PAS"/>
    <property type="match status" value="1"/>
</dbReference>
<dbReference type="CDD" id="cd00130">
    <property type="entry name" value="PAS"/>
    <property type="match status" value="1"/>
</dbReference>
<proteinExistence type="predicted"/>
<evidence type="ECO:0000259" key="2">
    <source>
        <dbReference type="PROSITE" id="PS50112"/>
    </source>
</evidence>
<keyword evidence="7" id="KW-1185">Reference proteome</keyword>
<evidence type="ECO:0000259" key="4">
    <source>
        <dbReference type="PROSITE" id="PS50883"/>
    </source>
</evidence>
<dbReference type="Pfam" id="PF00990">
    <property type="entry name" value="GGDEF"/>
    <property type="match status" value="1"/>
</dbReference>
<dbReference type="CDD" id="cd01948">
    <property type="entry name" value="EAL"/>
    <property type="match status" value="1"/>
</dbReference>
<dbReference type="SUPFAM" id="SSF141868">
    <property type="entry name" value="EAL domain-like"/>
    <property type="match status" value="1"/>
</dbReference>
<dbReference type="InterPro" id="IPR043128">
    <property type="entry name" value="Rev_trsase/Diguanyl_cyclase"/>
</dbReference>
<feature type="domain" description="GGDEF" evidence="5">
    <location>
        <begin position="332"/>
        <end position="464"/>
    </location>
</feature>
<dbReference type="InterPro" id="IPR013767">
    <property type="entry name" value="PAS_fold"/>
</dbReference>
<evidence type="ECO:0000259" key="3">
    <source>
        <dbReference type="PROSITE" id="PS50113"/>
    </source>
</evidence>
<gene>
    <name evidence="6" type="ORF">ACFSCY_15055</name>
</gene>
<dbReference type="SUPFAM" id="SSF55785">
    <property type="entry name" value="PYP-like sensor domain (PAS domain)"/>
    <property type="match status" value="1"/>
</dbReference>
<feature type="domain" description="EAL" evidence="4">
    <location>
        <begin position="473"/>
        <end position="731"/>
    </location>
</feature>
<evidence type="ECO:0000313" key="7">
    <source>
        <dbReference type="Proteomes" id="UP001597145"/>
    </source>
</evidence>
<dbReference type="InterPro" id="IPR000160">
    <property type="entry name" value="GGDEF_dom"/>
</dbReference>
<dbReference type="InterPro" id="IPR000700">
    <property type="entry name" value="PAS-assoc_C"/>
</dbReference>
<dbReference type="InterPro" id="IPR000014">
    <property type="entry name" value="PAS"/>
</dbReference>
<reference evidence="7" key="1">
    <citation type="journal article" date="2019" name="Int. J. Syst. Evol. Microbiol.">
        <title>The Global Catalogue of Microorganisms (GCM) 10K type strain sequencing project: providing services to taxonomists for standard genome sequencing and annotation.</title>
        <authorList>
            <consortium name="The Broad Institute Genomics Platform"/>
            <consortium name="The Broad Institute Genome Sequencing Center for Infectious Disease"/>
            <person name="Wu L."/>
            <person name="Ma J."/>
        </authorList>
    </citation>
    <scope>NUCLEOTIDE SEQUENCE [LARGE SCALE GENOMIC DNA]</scope>
    <source>
        <strain evidence="7">JCM 12165</strain>
    </source>
</reference>
<dbReference type="PROSITE" id="PS50883">
    <property type="entry name" value="EAL"/>
    <property type="match status" value="1"/>
</dbReference>
<feature type="domain" description="PAC" evidence="3">
    <location>
        <begin position="251"/>
        <end position="303"/>
    </location>
</feature>
<dbReference type="NCBIfam" id="TIGR00254">
    <property type="entry name" value="GGDEF"/>
    <property type="match status" value="1"/>
</dbReference>
<dbReference type="SMART" id="SM00086">
    <property type="entry name" value="PAC"/>
    <property type="match status" value="1"/>
</dbReference>
<dbReference type="SMART" id="SM00267">
    <property type="entry name" value="GGDEF"/>
    <property type="match status" value="1"/>
</dbReference>
<dbReference type="InterPro" id="IPR001610">
    <property type="entry name" value="PAC"/>
</dbReference>
<dbReference type="SMART" id="SM00052">
    <property type="entry name" value="EAL"/>
    <property type="match status" value="1"/>
</dbReference>
<sequence length="733" mass="78808">MGAPRSLPGAVYAPPNTDGRARTPGPYAGIDGLAAEWARVAHDGDPGAAAHLATLLRRLAAVLRAEPFWPLAAREIGVELLATGGCGRPHPAHDPEDVVVPSLQLLRRAAPAALGVPGPEGERRLAAAVDQMVAGIVGALQRRQRLDEHTARTGIAGSSVPDVRVVPVPGECVPVVGDRHRRAAYEQMPIGVALLGLDGRVLDLNPALAAMFGLTGPLDQPRPVSDFVHPDDMTDVVDSLQRLVRGDTEVVRMELRLVRVDSTVLWVHSTGSRVLDAFGEPSHLVAMVEDLSEHHRLWSPVQEETFQDQLTRLPSQSVVDEWLRRTFAAEGSRVGICTLELDGFNAIHDRLGQKIGDRLLLGVAGRLRLASGEHLVSRTGADQFTVLMAGPENAADVSRLADRLQAALATPFHIDGHSLEISASIGVAEVATDDGYPAELLRAATVARGWAKVLGGNRHVLFDHERDTAESARFALLSSLWGAIDRAEFRLAFQPLVHFGSGRVYGAEALVRWQHPDQGVIGPSRFIDLAEHSGAIVPLGRWVLEAACAQAVSWWRELGPDAPFVSVNVSPVQLAQPGWVREVTGVLAATGLPAHKLQLEITEQAVLGDELVAFAALTELRESGVRLALDDFGTGYSSLAWLRTLPVHALKIDGSFVDGLRNPSPDPVGHAIVRALIQMSHALGLEVTAEWVETTLQADRLTELGCDVGQGRWFGDAGPGEWVPELWRRNIGT</sequence>
<dbReference type="Gene3D" id="3.20.20.450">
    <property type="entry name" value="EAL domain"/>
    <property type="match status" value="1"/>
</dbReference>
<name>A0ABW4FKB1_9PSEU</name>
<dbReference type="Pfam" id="PF00989">
    <property type="entry name" value="PAS"/>
    <property type="match status" value="1"/>
</dbReference>
<accession>A0ABW4FKB1</accession>
<dbReference type="PANTHER" id="PTHR44757:SF2">
    <property type="entry name" value="BIOFILM ARCHITECTURE MAINTENANCE PROTEIN MBAA"/>
    <property type="match status" value="1"/>
</dbReference>
<dbReference type="PROSITE" id="PS50112">
    <property type="entry name" value="PAS"/>
    <property type="match status" value="1"/>
</dbReference>
<dbReference type="InterPro" id="IPR035965">
    <property type="entry name" value="PAS-like_dom_sf"/>
</dbReference>
<dbReference type="NCBIfam" id="TIGR00229">
    <property type="entry name" value="sensory_box"/>
    <property type="match status" value="1"/>
</dbReference>
<dbReference type="PROSITE" id="PS50113">
    <property type="entry name" value="PAC"/>
    <property type="match status" value="1"/>
</dbReference>
<feature type="domain" description="PAS" evidence="2">
    <location>
        <begin position="177"/>
        <end position="247"/>
    </location>
</feature>
<dbReference type="Pfam" id="PF00563">
    <property type="entry name" value="EAL"/>
    <property type="match status" value="1"/>
</dbReference>
<dbReference type="PANTHER" id="PTHR44757">
    <property type="entry name" value="DIGUANYLATE CYCLASE DGCP"/>
    <property type="match status" value="1"/>
</dbReference>
<dbReference type="InterPro" id="IPR052155">
    <property type="entry name" value="Biofilm_reg_signaling"/>
</dbReference>
<feature type="region of interest" description="Disordered" evidence="1">
    <location>
        <begin position="1"/>
        <end position="24"/>
    </location>
</feature>
<evidence type="ECO:0000313" key="6">
    <source>
        <dbReference type="EMBL" id="MFD1530764.1"/>
    </source>
</evidence>
<dbReference type="CDD" id="cd01949">
    <property type="entry name" value="GGDEF"/>
    <property type="match status" value="1"/>
</dbReference>
<dbReference type="SUPFAM" id="SSF55073">
    <property type="entry name" value="Nucleotide cyclase"/>
    <property type="match status" value="1"/>
</dbReference>
<dbReference type="RefSeq" id="WP_343970521.1">
    <property type="nucleotide sequence ID" value="NZ_BAAAJG010000002.1"/>
</dbReference>
<dbReference type="Gene3D" id="3.30.450.20">
    <property type="entry name" value="PAS domain"/>
    <property type="match status" value="1"/>
</dbReference>
<protein>
    <submittedName>
        <fullName evidence="6">Bifunctional diguanylate cyclase/phosphodiesterase</fullName>
    </submittedName>
</protein>
<evidence type="ECO:0000259" key="5">
    <source>
        <dbReference type="PROSITE" id="PS50887"/>
    </source>
</evidence>
<dbReference type="InterPro" id="IPR029787">
    <property type="entry name" value="Nucleotide_cyclase"/>
</dbReference>
<dbReference type="InterPro" id="IPR035919">
    <property type="entry name" value="EAL_sf"/>
</dbReference>